<gene>
    <name evidence="2" type="ORF">V7F78_12245</name>
</gene>
<organism evidence="2 3">
    <name type="scientific">Cutibacterium avidum</name>
    <dbReference type="NCBI Taxonomy" id="33010"/>
    <lineage>
        <taxon>Bacteria</taxon>
        <taxon>Bacillati</taxon>
        <taxon>Actinomycetota</taxon>
        <taxon>Actinomycetes</taxon>
        <taxon>Propionibacteriales</taxon>
        <taxon>Propionibacteriaceae</taxon>
        <taxon>Cutibacterium</taxon>
    </lineage>
</organism>
<dbReference type="AlphaFoldDB" id="A0AB35XKL9"/>
<sequence length="113" mass="12362">TGPPPQRESHHPCPSPLDGEHRDTPIDLMPRVQIERNLTISLLMQLDHQVDPAAVAAKLPPYELADSLEGRAVDSVARVMAAIGLTTEHDDGKVLNGELIAWFADHDEEVDEA</sequence>
<feature type="region of interest" description="Disordered" evidence="1">
    <location>
        <begin position="1"/>
        <end position="25"/>
    </location>
</feature>
<reference evidence="2" key="1">
    <citation type="submission" date="2024-02" db="EMBL/GenBank/DDBJ databases">
        <title>Bacterial skin colonization with Propionibacterium avidum as a risk factor for Periprosthetic Joint Infections - a single-center prospective study.</title>
        <authorList>
            <person name="Achermann Y."/>
        </authorList>
    </citation>
    <scope>NUCLEOTIDE SEQUENCE</scope>
    <source>
        <strain evidence="2">PAVI-2017310195</strain>
    </source>
</reference>
<name>A0AB35XKL9_9ACTN</name>
<evidence type="ECO:0000313" key="2">
    <source>
        <dbReference type="EMBL" id="MEH1547746.1"/>
    </source>
</evidence>
<accession>A0AB35XKL9</accession>
<feature type="non-terminal residue" evidence="2">
    <location>
        <position position="1"/>
    </location>
</feature>
<proteinExistence type="predicted"/>
<evidence type="ECO:0000256" key="1">
    <source>
        <dbReference type="SAM" id="MobiDB-lite"/>
    </source>
</evidence>
<comment type="caution">
    <text evidence="2">The sequence shown here is derived from an EMBL/GenBank/DDBJ whole genome shotgun (WGS) entry which is preliminary data.</text>
</comment>
<protein>
    <submittedName>
        <fullName evidence="2">Uncharacterized protein</fullName>
    </submittedName>
</protein>
<dbReference type="RefSeq" id="WP_334353533.1">
    <property type="nucleotide sequence ID" value="NZ_JBAKUA010000029.1"/>
</dbReference>
<dbReference type="EMBL" id="JBAKUA010000029">
    <property type="protein sequence ID" value="MEH1547746.1"/>
    <property type="molecule type" value="Genomic_DNA"/>
</dbReference>
<evidence type="ECO:0000313" key="3">
    <source>
        <dbReference type="Proteomes" id="UP001309299"/>
    </source>
</evidence>
<dbReference type="Proteomes" id="UP001309299">
    <property type="component" value="Unassembled WGS sequence"/>
</dbReference>